<evidence type="ECO:0000256" key="1">
    <source>
        <dbReference type="ARBA" id="ARBA00023015"/>
    </source>
</evidence>
<evidence type="ECO:0000313" key="5">
    <source>
        <dbReference type="EMBL" id="EMS78631.1"/>
    </source>
</evidence>
<dbReference type="PATRIC" id="fig|1286635.3.peg.3275"/>
<name>S0G449_9BACT</name>
<dbReference type="SMART" id="SM00418">
    <property type="entry name" value="HTH_ARSR"/>
    <property type="match status" value="1"/>
</dbReference>
<keyword evidence="3" id="KW-0804">Transcription</keyword>
<dbReference type="InterPro" id="IPR051081">
    <property type="entry name" value="HTH_MetalResp_TranReg"/>
</dbReference>
<dbReference type="PANTHER" id="PTHR33154">
    <property type="entry name" value="TRANSCRIPTIONAL REGULATOR, ARSR FAMILY"/>
    <property type="match status" value="1"/>
</dbReference>
<dbReference type="Pfam" id="PF01022">
    <property type="entry name" value="HTH_5"/>
    <property type="match status" value="1"/>
</dbReference>
<dbReference type="CDD" id="cd00090">
    <property type="entry name" value="HTH_ARSR"/>
    <property type="match status" value="1"/>
</dbReference>
<dbReference type="SUPFAM" id="SSF46785">
    <property type="entry name" value="Winged helix' DNA-binding domain"/>
    <property type="match status" value="1"/>
</dbReference>
<dbReference type="OrthoDB" id="9800238at2"/>
<evidence type="ECO:0000256" key="3">
    <source>
        <dbReference type="ARBA" id="ARBA00023163"/>
    </source>
</evidence>
<dbReference type="InterPro" id="IPR001845">
    <property type="entry name" value="HTH_ArsR_DNA-bd_dom"/>
</dbReference>
<protein>
    <submittedName>
        <fullName evidence="5">Transcriptional regulator, ArsR family</fullName>
    </submittedName>
</protein>
<dbReference type="PROSITE" id="PS50987">
    <property type="entry name" value="HTH_ARSR_2"/>
    <property type="match status" value="1"/>
</dbReference>
<dbReference type="GO" id="GO:0003700">
    <property type="term" value="F:DNA-binding transcription factor activity"/>
    <property type="evidence" value="ECO:0007669"/>
    <property type="project" value="InterPro"/>
</dbReference>
<organism evidence="5 6">
    <name type="scientific">Desulfotignum phosphitoxidans DSM 13687</name>
    <dbReference type="NCBI Taxonomy" id="1286635"/>
    <lineage>
        <taxon>Bacteria</taxon>
        <taxon>Pseudomonadati</taxon>
        <taxon>Thermodesulfobacteriota</taxon>
        <taxon>Desulfobacteria</taxon>
        <taxon>Desulfobacterales</taxon>
        <taxon>Desulfobacteraceae</taxon>
        <taxon>Desulfotignum</taxon>
    </lineage>
</organism>
<dbReference type="AlphaFoldDB" id="S0G449"/>
<evidence type="ECO:0000256" key="2">
    <source>
        <dbReference type="ARBA" id="ARBA00023125"/>
    </source>
</evidence>
<dbReference type="InterPro" id="IPR011991">
    <property type="entry name" value="ArsR-like_HTH"/>
</dbReference>
<evidence type="ECO:0000259" key="4">
    <source>
        <dbReference type="PROSITE" id="PS50987"/>
    </source>
</evidence>
<keyword evidence="6" id="KW-1185">Reference proteome</keyword>
<dbReference type="PRINTS" id="PR00778">
    <property type="entry name" value="HTHARSR"/>
</dbReference>
<dbReference type="NCBIfam" id="NF033788">
    <property type="entry name" value="HTH_metalloreg"/>
    <property type="match status" value="1"/>
</dbReference>
<comment type="caution">
    <text evidence="5">The sequence shown here is derived from an EMBL/GenBank/DDBJ whole genome shotgun (WGS) entry which is preliminary data.</text>
</comment>
<dbReference type="GO" id="GO:0003677">
    <property type="term" value="F:DNA binding"/>
    <property type="evidence" value="ECO:0007669"/>
    <property type="project" value="UniProtKB-KW"/>
</dbReference>
<keyword evidence="1" id="KW-0805">Transcription regulation</keyword>
<accession>S0G449</accession>
<dbReference type="InterPro" id="IPR036390">
    <property type="entry name" value="WH_DNA-bd_sf"/>
</dbReference>
<dbReference type="InterPro" id="IPR036388">
    <property type="entry name" value="WH-like_DNA-bd_sf"/>
</dbReference>
<dbReference type="Gene3D" id="1.10.10.10">
    <property type="entry name" value="Winged helix-like DNA-binding domain superfamily/Winged helix DNA-binding domain"/>
    <property type="match status" value="1"/>
</dbReference>
<dbReference type="Proteomes" id="UP000014216">
    <property type="component" value="Unassembled WGS sequence"/>
</dbReference>
<dbReference type="PANTHER" id="PTHR33154:SF18">
    <property type="entry name" value="ARSENICAL RESISTANCE OPERON REPRESSOR"/>
    <property type="match status" value="1"/>
</dbReference>
<proteinExistence type="predicted"/>
<keyword evidence="2" id="KW-0238">DNA-binding</keyword>
<dbReference type="EMBL" id="APJX01000007">
    <property type="protein sequence ID" value="EMS78631.1"/>
    <property type="molecule type" value="Genomic_DNA"/>
</dbReference>
<dbReference type="RefSeq" id="WP_006967098.1">
    <property type="nucleotide sequence ID" value="NZ_APJX01000007.1"/>
</dbReference>
<gene>
    <name evidence="5" type="ORF">Dpo_7c01050</name>
</gene>
<reference evidence="5 6" key="1">
    <citation type="journal article" date="2013" name="Genome Announc.">
        <title>Draft Genome Sequence of Desulfotignum phosphitoxidans DSM 13687 Strain FiPS-3.</title>
        <authorList>
            <person name="Poehlein A."/>
            <person name="Daniel R."/>
            <person name="Simeonova D.D."/>
        </authorList>
    </citation>
    <scope>NUCLEOTIDE SEQUENCE [LARGE SCALE GENOMIC DNA]</scope>
    <source>
        <strain evidence="5 6">DSM 13687</strain>
    </source>
</reference>
<feature type="domain" description="HTH arsR-type" evidence="4">
    <location>
        <begin position="1"/>
        <end position="90"/>
    </location>
</feature>
<sequence length="115" mass="13182">MKEFIRVMKALSDPARVKIMKMLQHKTMCVCEIQTALDKAQSTTSKHLKILEDAGLITYQKNGLWVNYQLADGTQSAFAATLINHLRDWLEDEPELQTMVRLLPGIDRNVILNRN</sequence>
<evidence type="ECO:0000313" key="6">
    <source>
        <dbReference type="Proteomes" id="UP000014216"/>
    </source>
</evidence>